<evidence type="ECO:0000256" key="3">
    <source>
        <dbReference type="ARBA" id="ARBA00004671"/>
    </source>
</evidence>
<dbReference type="GO" id="GO:0005739">
    <property type="term" value="C:mitochondrion"/>
    <property type="evidence" value="ECO:0007669"/>
    <property type="project" value="TreeGrafter"/>
</dbReference>
<dbReference type="Pfam" id="PF13417">
    <property type="entry name" value="GST_N_3"/>
    <property type="match status" value="1"/>
</dbReference>
<accession>A0AAV2HTX5</accession>
<dbReference type="AlphaFoldDB" id="A0AAV2HTX5"/>
<comment type="catalytic activity">
    <reaction evidence="1">
        <text>4-maleylacetoacetate = 4-fumarylacetoacetate</text>
        <dbReference type="Rhea" id="RHEA:14817"/>
        <dbReference type="ChEBI" id="CHEBI:17105"/>
        <dbReference type="ChEBI" id="CHEBI:18034"/>
        <dbReference type="EC" id="5.2.1.2"/>
    </reaction>
</comment>
<evidence type="ECO:0000256" key="1">
    <source>
        <dbReference type="ARBA" id="ARBA00001622"/>
    </source>
</evidence>
<dbReference type="FunFam" id="1.20.1050.10:FF:000010">
    <property type="entry name" value="Maleylacetoacetate isomerase isoform 1"/>
    <property type="match status" value="1"/>
</dbReference>
<dbReference type="InterPro" id="IPR034330">
    <property type="entry name" value="GST_Zeta_C"/>
</dbReference>
<dbReference type="InterPro" id="IPR004046">
    <property type="entry name" value="GST_C"/>
</dbReference>
<dbReference type="SUPFAM" id="SSF47616">
    <property type="entry name" value="GST C-terminal domain-like"/>
    <property type="match status" value="1"/>
</dbReference>
<protein>
    <recommendedName>
        <fullName evidence="5">maleylacetoacetate isomerase</fullName>
        <ecNumber evidence="5">5.2.1.2</ecNumber>
    </recommendedName>
</protein>
<keyword evidence="6" id="KW-0828">Tyrosine catabolism</keyword>
<evidence type="ECO:0000256" key="2">
    <source>
        <dbReference type="ARBA" id="ARBA00001955"/>
    </source>
</evidence>
<evidence type="ECO:0000259" key="8">
    <source>
        <dbReference type="PROSITE" id="PS50404"/>
    </source>
</evidence>
<dbReference type="InterPro" id="IPR036249">
    <property type="entry name" value="Thioredoxin-like_sf"/>
</dbReference>
<dbReference type="NCBIfam" id="TIGR01262">
    <property type="entry name" value="maiA"/>
    <property type="match status" value="1"/>
</dbReference>
<dbReference type="InterPro" id="IPR005955">
    <property type="entry name" value="GST_Zeta"/>
</dbReference>
<dbReference type="GO" id="GO:0006572">
    <property type="term" value="P:L-tyrosine catabolic process"/>
    <property type="evidence" value="ECO:0007669"/>
    <property type="project" value="UniProtKB-KW"/>
</dbReference>
<evidence type="ECO:0000313" key="11">
    <source>
        <dbReference type="Proteomes" id="UP001497497"/>
    </source>
</evidence>
<reference evidence="10 11" key="1">
    <citation type="submission" date="2024-04" db="EMBL/GenBank/DDBJ databases">
        <authorList>
            <consortium name="Genoscope - CEA"/>
            <person name="William W."/>
        </authorList>
    </citation>
    <scope>NUCLEOTIDE SEQUENCE [LARGE SCALE GENOMIC DNA]</scope>
</reference>
<dbReference type="PROSITE" id="PS50405">
    <property type="entry name" value="GST_CTER"/>
    <property type="match status" value="1"/>
</dbReference>
<feature type="domain" description="GST N-terminal" evidence="8">
    <location>
        <begin position="1"/>
        <end position="32"/>
    </location>
</feature>
<gene>
    <name evidence="10" type="ORF">GSLYS_00011474001</name>
</gene>
<dbReference type="GO" id="GO:0006749">
    <property type="term" value="P:glutathione metabolic process"/>
    <property type="evidence" value="ECO:0007669"/>
    <property type="project" value="TreeGrafter"/>
</dbReference>
<dbReference type="CDD" id="cd03191">
    <property type="entry name" value="GST_C_Zeta"/>
    <property type="match status" value="1"/>
</dbReference>
<evidence type="ECO:0000313" key="10">
    <source>
        <dbReference type="EMBL" id="CAL1537571.1"/>
    </source>
</evidence>
<evidence type="ECO:0000256" key="5">
    <source>
        <dbReference type="ARBA" id="ARBA00013199"/>
    </source>
</evidence>
<dbReference type="InterPro" id="IPR004045">
    <property type="entry name" value="Glutathione_S-Trfase_N"/>
</dbReference>
<dbReference type="PANTHER" id="PTHR42673:SF4">
    <property type="entry name" value="MALEYLACETOACETATE ISOMERASE"/>
    <property type="match status" value="1"/>
</dbReference>
<evidence type="ECO:0000256" key="7">
    <source>
        <dbReference type="ARBA" id="ARBA00023232"/>
    </source>
</evidence>
<comment type="cofactor">
    <cofactor evidence="2">
        <name>glutathione</name>
        <dbReference type="ChEBI" id="CHEBI:57925"/>
    </cofactor>
</comment>
<keyword evidence="7" id="KW-0585">Phenylalanine catabolism</keyword>
<dbReference type="EMBL" id="CAXITT010000267">
    <property type="protein sequence ID" value="CAL1537571.1"/>
    <property type="molecule type" value="Genomic_DNA"/>
</dbReference>
<proteinExistence type="inferred from homology"/>
<dbReference type="Gene3D" id="1.20.1050.10">
    <property type="match status" value="1"/>
</dbReference>
<sequence length="161" mass="17992">MQQVPTLEIDGHTLTQSLPIIEYLEERSPEPPLLPKDIFGRAQVRAISEVVNSGIQPLQNLSVLEKIGDGKEEWAKFFLEKGLKALEAMLENTAGQYCYGDSVTMADLFLVPQLYNAKRFKVDMTGYPIINRIHDALVQLPAFKAADASQQPDTPEEMKST</sequence>
<dbReference type="InterPro" id="IPR010987">
    <property type="entry name" value="Glutathione-S-Trfase_C-like"/>
</dbReference>
<name>A0AAV2HTX5_LYMST</name>
<comment type="pathway">
    <text evidence="3">Amino-acid degradation; L-phenylalanine degradation; acetoacetate and fumarate from L-phenylalanine: step 5/6.</text>
</comment>
<comment type="caution">
    <text evidence="10">The sequence shown here is derived from an EMBL/GenBank/DDBJ whole genome shotgun (WGS) entry which is preliminary data.</text>
</comment>
<keyword evidence="11" id="KW-1185">Reference proteome</keyword>
<dbReference type="Gene3D" id="3.40.30.10">
    <property type="entry name" value="Glutaredoxin"/>
    <property type="match status" value="1"/>
</dbReference>
<dbReference type="GO" id="GO:0016034">
    <property type="term" value="F:maleylacetoacetate isomerase activity"/>
    <property type="evidence" value="ECO:0007669"/>
    <property type="project" value="UniProtKB-EC"/>
</dbReference>
<organism evidence="10 11">
    <name type="scientific">Lymnaea stagnalis</name>
    <name type="common">Great pond snail</name>
    <name type="synonym">Helix stagnalis</name>
    <dbReference type="NCBI Taxonomy" id="6523"/>
    <lineage>
        <taxon>Eukaryota</taxon>
        <taxon>Metazoa</taxon>
        <taxon>Spiralia</taxon>
        <taxon>Lophotrochozoa</taxon>
        <taxon>Mollusca</taxon>
        <taxon>Gastropoda</taxon>
        <taxon>Heterobranchia</taxon>
        <taxon>Euthyneura</taxon>
        <taxon>Panpulmonata</taxon>
        <taxon>Hygrophila</taxon>
        <taxon>Lymnaeoidea</taxon>
        <taxon>Lymnaeidae</taxon>
        <taxon>Lymnaea</taxon>
    </lineage>
</organism>
<dbReference type="GO" id="GO:0006559">
    <property type="term" value="P:L-phenylalanine catabolic process"/>
    <property type="evidence" value="ECO:0007669"/>
    <property type="project" value="UniProtKB-KW"/>
</dbReference>
<dbReference type="SFLD" id="SFLDS00019">
    <property type="entry name" value="Glutathione_Transferase_(cytos"/>
    <property type="match status" value="1"/>
</dbReference>
<dbReference type="Pfam" id="PF14497">
    <property type="entry name" value="GST_C_3"/>
    <property type="match status" value="1"/>
</dbReference>
<dbReference type="GO" id="GO:0004364">
    <property type="term" value="F:glutathione transferase activity"/>
    <property type="evidence" value="ECO:0007669"/>
    <property type="project" value="TreeGrafter"/>
</dbReference>
<dbReference type="PROSITE" id="PS50404">
    <property type="entry name" value="GST_NTER"/>
    <property type="match status" value="1"/>
</dbReference>
<evidence type="ECO:0000256" key="6">
    <source>
        <dbReference type="ARBA" id="ARBA00022878"/>
    </source>
</evidence>
<dbReference type="EC" id="5.2.1.2" evidence="5"/>
<dbReference type="InterPro" id="IPR040079">
    <property type="entry name" value="Glutathione_S-Trfase"/>
</dbReference>
<dbReference type="Proteomes" id="UP001497497">
    <property type="component" value="Unassembled WGS sequence"/>
</dbReference>
<evidence type="ECO:0000259" key="9">
    <source>
        <dbReference type="PROSITE" id="PS50405"/>
    </source>
</evidence>
<feature type="domain" description="GST C-terminal" evidence="9">
    <location>
        <begin position="37"/>
        <end position="156"/>
    </location>
</feature>
<comment type="similarity">
    <text evidence="4">Belongs to the GST superfamily. Zeta family.</text>
</comment>
<evidence type="ECO:0000256" key="4">
    <source>
        <dbReference type="ARBA" id="ARBA00010007"/>
    </source>
</evidence>
<dbReference type="InterPro" id="IPR036282">
    <property type="entry name" value="Glutathione-S-Trfase_C_sf"/>
</dbReference>
<dbReference type="PANTHER" id="PTHR42673">
    <property type="entry name" value="MALEYLACETOACETATE ISOMERASE"/>
    <property type="match status" value="1"/>
</dbReference>
<dbReference type="SUPFAM" id="SSF52833">
    <property type="entry name" value="Thioredoxin-like"/>
    <property type="match status" value="1"/>
</dbReference>